<evidence type="ECO:0000256" key="2">
    <source>
        <dbReference type="SAM" id="SignalP"/>
    </source>
</evidence>
<dbReference type="EMBL" id="MU129138">
    <property type="protein sequence ID" value="KAF9505750.1"/>
    <property type="molecule type" value="Genomic_DNA"/>
</dbReference>
<accession>A0A9P6DPL1</accession>
<dbReference type="AlphaFoldDB" id="A0A9P6DPL1"/>
<feature type="signal peptide" evidence="2">
    <location>
        <begin position="1"/>
        <end position="18"/>
    </location>
</feature>
<feature type="compositionally biased region" description="Basic and acidic residues" evidence="1">
    <location>
        <begin position="203"/>
        <end position="223"/>
    </location>
</feature>
<comment type="caution">
    <text evidence="3">The sequence shown here is derived from an EMBL/GenBank/DDBJ whole genome shotgun (WGS) entry which is preliminary data.</text>
</comment>
<feature type="compositionally biased region" description="Pro residues" evidence="1">
    <location>
        <begin position="239"/>
        <end position="269"/>
    </location>
</feature>
<gene>
    <name evidence="3" type="ORF">BS47DRAFT_512369</name>
</gene>
<feature type="region of interest" description="Disordered" evidence="1">
    <location>
        <begin position="123"/>
        <end position="269"/>
    </location>
</feature>
<dbReference type="Proteomes" id="UP000886523">
    <property type="component" value="Unassembled WGS sequence"/>
</dbReference>
<keyword evidence="2" id="KW-0732">Signal</keyword>
<evidence type="ECO:0000256" key="1">
    <source>
        <dbReference type="SAM" id="MobiDB-lite"/>
    </source>
</evidence>
<evidence type="ECO:0000313" key="4">
    <source>
        <dbReference type="Proteomes" id="UP000886523"/>
    </source>
</evidence>
<evidence type="ECO:0000313" key="3">
    <source>
        <dbReference type="EMBL" id="KAF9505750.1"/>
    </source>
</evidence>
<keyword evidence="4" id="KW-1185">Reference proteome</keyword>
<feature type="chain" id="PRO_5040229326" evidence="2">
    <location>
        <begin position="19"/>
        <end position="269"/>
    </location>
</feature>
<feature type="compositionally biased region" description="Pro residues" evidence="1">
    <location>
        <begin position="146"/>
        <end position="168"/>
    </location>
</feature>
<protein>
    <submittedName>
        <fullName evidence="3">Uncharacterized protein</fullName>
    </submittedName>
</protein>
<name>A0A9P6DPL1_9AGAM</name>
<feature type="compositionally biased region" description="Low complexity" evidence="1">
    <location>
        <begin position="128"/>
        <end position="137"/>
    </location>
</feature>
<sequence length="269" mass="27327">MIYSLIFAAAALGPGIGASPLMATPPMMARDLSFGSCTNPRVSFSSGAFVPENLVDFPHASVTDPKPLFSFICSQLVSKCGLHKTDPAVLACVIAAPLAEALGAKAIAAKTFNAALGLTTYFSTADKSGPSSGSPGRSPRDELTHVPPPPKAAPPPVPSPSPVPPPPVPRKEDSHIHKPAPSPPHAPVPPHRHHPVSGPHSRALRDVDVDTKAKGPAPNKDEGANGVKGDTPPGKGHGGPPPPPSSSLPPPQSPPPAHGPSPLPAPGLF</sequence>
<dbReference type="OrthoDB" id="2153847at2759"/>
<feature type="compositionally biased region" description="Pro residues" evidence="1">
    <location>
        <begin position="180"/>
        <end position="189"/>
    </location>
</feature>
<reference evidence="3" key="1">
    <citation type="journal article" date="2020" name="Nat. Commun.">
        <title>Large-scale genome sequencing of mycorrhizal fungi provides insights into the early evolution of symbiotic traits.</title>
        <authorList>
            <person name="Miyauchi S."/>
            <person name="Kiss E."/>
            <person name="Kuo A."/>
            <person name="Drula E."/>
            <person name="Kohler A."/>
            <person name="Sanchez-Garcia M."/>
            <person name="Morin E."/>
            <person name="Andreopoulos B."/>
            <person name="Barry K.W."/>
            <person name="Bonito G."/>
            <person name="Buee M."/>
            <person name="Carver A."/>
            <person name="Chen C."/>
            <person name="Cichocki N."/>
            <person name="Clum A."/>
            <person name="Culley D."/>
            <person name="Crous P.W."/>
            <person name="Fauchery L."/>
            <person name="Girlanda M."/>
            <person name="Hayes R.D."/>
            <person name="Keri Z."/>
            <person name="LaButti K."/>
            <person name="Lipzen A."/>
            <person name="Lombard V."/>
            <person name="Magnuson J."/>
            <person name="Maillard F."/>
            <person name="Murat C."/>
            <person name="Nolan M."/>
            <person name="Ohm R.A."/>
            <person name="Pangilinan J."/>
            <person name="Pereira M.F."/>
            <person name="Perotto S."/>
            <person name="Peter M."/>
            <person name="Pfister S."/>
            <person name="Riley R."/>
            <person name="Sitrit Y."/>
            <person name="Stielow J.B."/>
            <person name="Szollosi G."/>
            <person name="Zifcakova L."/>
            <person name="Stursova M."/>
            <person name="Spatafora J.W."/>
            <person name="Tedersoo L."/>
            <person name="Vaario L.M."/>
            <person name="Yamada A."/>
            <person name="Yan M."/>
            <person name="Wang P."/>
            <person name="Xu J."/>
            <person name="Bruns T."/>
            <person name="Baldrian P."/>
            <person name="Vilgalys R."/>
            <person name="Dunand C."/>
            <person name="Henrissat B."/>
            <person name="Grigoriev I.V."/>
            <person name="Hibbett D."/>
            <person name="Nagy L.G."/>
            <person name="Martin F.M."/>
        </authorList>
    </citation>
    <scope>NUCLEOTIDE SEQUENCE</scope>
    <source>
        <strain evidence="3">UP504</strain>
    </source>
</reference>
<proteinExistence type="predicted"/>
<organism evidence="3 4">
    <name type="scientific">Hydnum rufescens UP504</name>
    <dbReference type="NCBI Taxonomy" id="1448309"/>
    <lineage>
        <taxon>Eukaryota</taxon>
        <taxon>Fungi</taxon>
        <taxon>Dikarya</taxon>
        <taxon>Basidiomycota</taxon>
        <taxon>Agaricomycotina</taxon>
        <taxon>Agaricomycetes</taxon>
        <taxon>Cantharellales</taxon>
        <taxon>Hydnaceae</taxon>
        <taxon>Hydnum</taxon>
    </lineage>
</organism>